<dbReference type="InterPro" id="IPR011335">
    <property type="entry name" value="Restrct_endonuc-II-like"/>
</dbReference>
<protein>
    <submittedName>
        <fullName evidence="2">DUF559 domain-containing protein</fullName>
    </submittedName>
</protein>
<evidence type="ECO:0000313" key="2">
    <source>
        <dbReference type="EMBL" id="KAB1637027.1"/>
    </source>
</evidence>
<proteinExistence type="predicted"/>
<keyword evidence="3" id="KW-1185">Reference proteome</keyword>
<evidence type="ECO:0000259" key="1">
    <source>
        <dbReference type="Pfam" id="PF04480"/>
    </source>
</evidence>
<dbReference type="AlphaFoldDB" id="A0A7J5AZK1"/>
<reference evidence="2 3" key="1">
    <citation type="submission" date="2019-09" db="EMBL/GenBank/DDBJ databases">
        <title>Phylogeny of genus Pseudoclavibacter and closely related genus.</title>
        <authorList>
            <person name="Li Y."/>
        </authorList>
    </citation>
    <scope>NUCLEOTIDE SEQUENCE [LARGE SCALE GENOMIC DNA]</scope>
    <source>
        <strain evidence="2 3">THG-MD12</strain>
    </source>
</reference>
<sequence>MTTDPPLPPSPPGSAFTTGEGLRAGLSAREVFGSGYTRPHHGIRTREEPVTPEAMARAYLPRMRAWQAFGDTTAAIFWGLPLPTRLLTSMTVHIVVPTGRNAPKGKRLAARRISPDKWERIEHLGTPLASPALTWALLARILSTQELVTIGDALVSTSRNYRSLRRPDDPSIPNNEYTSSPPLASLEQLSEMSSCWGRTIGASRLRLSLPLIREGVESPRETATRLALLAAGLPEPTVAHEVFHAGRFLGRVDLAYPELRIAIEYDGKHHWTEEQALKDIARINRIQQTGWLVIRVTRKQLSNPAEFLAQVRTAMTRA</sequence>
<dbReference type="InterPro" id="IPR007569">
    <property type="entry name" value="DUF559"/>
</dbReference>
<dbReference type="Pfam" id="PF04480">
    <property type="entry name" value="DUF559"/>
    <property type="match status" value="1"/>
</dbReference>
<gene>
    <name evidence="2" type="ORF">F8O03_12020</name>
</gene>
<dbReference type="Gene3D" id="3.40.960.10">
    <property type="entry name" value="VSR Endonuclease"/>
    <property type="match status" value="1"/>
</dbReference>
<comment type="caution">
    <text evidence="2">The sequence shown here is derived from an EMBL/GenBank/DDBJ whole genome shotgun (WGS) entry which is preliminary data.</text>
</comment>
<evidence type="ECO:0000313" key="3">
    <source>
        <dbReference type="Proteomes" id="UP000490386"/>
    </source>
</evidence>
<feature type="domain" description="DUF559" evidence="1">
    <location>
        <begin position="252"/>
        <end position="312"/>
    </location>
</feature>
<accession>A0A7J5AZK1</accession>
<dbReference type="SUPFAM" id="SSF52980">
    <property type="entry name" value="Restriction endonuclease-like"/>
    <property type="match status" value="1"/>
</dbReference>
<dbReference type="OrthoDB" id="3173471at2"/>
<dbReference type="EMBL" id="WBJX01000004">
    <property type="protein sequence ID" value="KAB1637027.1"/>
    <property type="molecule type" value="Genomic_DNA"/>
</dbReference>
<dbReference type="Proteomes" id="UP000490386">
    <property type="component" value="Unassembled WGS sequence"/>
</dbReference>
<organism evidence="2 3">
    <name type="scientific">Pseudoclavibacter terrae</name>
    <dbReference type="NCBI Taxonomy" id="1530195"/>
    <lineage>
        <taxon>Bacteria</taxon>
        <taxon>Bacillati</taxon>
        <taxon>Actinomycetota</taxon>
        <taxon>Actinomycetes</taxon>
        <taxon>Micrococcales</taxon>
        <taxon>Microbacteriaceae</taxon>
        <taxon>Pseudoclavibacter</taxon>
    </lineage>
</organism>
<name>A0A7J5AZK1_9MICO</name>